<dbReference type="Pfam" id="PF00618">
    <property type="entry name" value="RasGEF_N"/>
    <property type="match status" value="1"/>
</dbReference>
<proteinExistence type="predicted"/>
<dbReference type="PROSITE" id="PS50009">
    <property type="entry name" value="RASGEF_CAT"/>
    <property type="match status" value="1"/>
</dbReference>
<dbReference type="Pfam" id="PF07653">
    <property type="entry name" value="SH3_2"/>
    <property type="match status" value="1"/>
</dbReference>
<accession>A0A9P6AWL4</accession>
<feature type="region of interest" description="Disordered" evidence="5">
    <location>
        <begin position="1272"/>
        <end position="1296"/>
    </location>
</feature>
<dbReference type="SMART" id="SM00229">
    <property type="entry name" value="RasGEFN"/>
    <property type="match status" value="1"/>
</dbReference>
<feature type="compositionally biased region" description="Basic and acidic residues" evidence="5">
    <location>
        <begin position="338"/>
        <end position="347"/>
    </location>
</feature>
<keyword evidence="1 4" id="KW-0728">SH3 domain</keyword>
<dbReference type="InterPro" id="IPR008937">
    <property type="entry name" value="Ras-like_GEF"/>
</dbReference>
<feature type="compositionally biased region" description="Low complexity" evidence="5">
    <location>
        <begin position="398"/>
        <end position="423"/>
    </location>
</feature>
<dbReference type="InterPro" id="IPR056685">
    <property type="entry name" value="DUF7783"/>
</dbReference>
<dbReference type="InterPro" id="IPR023578">
    <property type="entry name" value="Ras_GEF_dom_sf"/>
</dbReference>
<dbReference type="EMBL" id="MU128976">
    <property type="protein sequence ID" value="KAF9513164.1"/>
    <property type="molecule type" value="Genomic_DNA"/>
</dbReference>
<feature type="region of interest" description="Disordered" evidence="5">
    <location>
        <begin position="714"/>
        <end position="811"/>
    </location>
</feature>
<dbReference type="PROSITE" id="PS50212">
    <property type="entry name" value="RASGEF_NTER"/>
    <property type="match status" value="1"/>
</dbReference>
<dbReference type="Gene3D" id="1.20.870.10">
    <property type="entry name" value="Son of sevenless (SoS) protein Chain: S domain 1"/>
    <property type="match status" value="1"/>
</dbReference>
<feature type="region of interest" description="Disordered" evidence="5">
    <location>
        <begin position="134"/>
        <end position="176"/>
    </location>
</feature>
<dbReference type="PROSITE" id="PS50002">
    <property type="entry name" value="SH3"/>
    <property type="match status" value="1"/>
</dbReference>
<feature type="compositionally biased region" description="Basic and acidic residues" evidence="5">
    <location>
        <begin position="714"/>
        <end position="739"/>
    </location>
</feature>
<evidence type="ECO:0000256" key="1">
    <source>
        <dbReference type="ARBA" id="ARBA00022443"/>
    </source>
</evidence>
<feature type="compositionally biased region" description="Basic and acidic residues" evidence="5">
    <location>
        <begin position="770"/>
        <end position="779"/>
    </location>
</feature>
<dbReference type="InterPro" id="IPR001895">
    <property type="entry name" value="RASGEF_cat_dom"/>
</dbReference>
<dbReference type="SUPFAM" id="SSF50044">
    <property type="entry name" value="SH3-domain"/>
    <property type="match status" value="1"/>
</dbReference>
<dbReference type="CDD" id="cd00155">
    <property type="entry name" value="RasGEF"/>
    <property type="match status" value="1"/>
</dbReference>
<evidence type="ECO:0000313" key="9">
    <source>
        <dbReference type="EMBL" id="KAF9513164.1"/>
    </source>
</evidence>
<evidence type="ECO:0000259" key="8">
    <source>
        <dbReference type="PROSITE" id="PS50212"/>
    </source>
</evidence>
<evidence type="ECO:0000259" key="7">
    <source>
        <dbReference type="PROSITE" id="PS50009"/>
    </source>
</evidence>
<feature type="domain" description="Ras-GEF" evidence="7">
    <location>
        <begin position="1030"/>
        <end position="1273"/>
    </location>
</feature>
<dbReference type="Gene3D" id="1.10.840.10">
    <property type="entry name" value="Ras guanine-nucleotide exchange factors catalytic domain"/>
    <property type="match status" value="1"/>
</dbReference>
<organism evidence="9 10">
    <name type="scientific">Hydnum rufescens UP504</name>
    <dbReference type="NCBI Taxonomy" id="1448309"/>
    <lineage>
        <taxon>Eukaryota</taxon>
        <taxon>Fungi</taxon>
        <taxon>Dikarya</taxon>
        <taxon>Basidiomycota</taxon>
        <taxon>Agaricomycotina</taxon>
        <taxon>Agaricomycetes</taxon>
        <taxon>Cantharellales</taxon>
        <taxon>Hydnaceae</taxon>
        <taxon>Hydnum</taxon>
    </lineage>
</organism>
<keyword evidence="2 3" id="KW-0344">Guanine-nucleotide releasing factor</keyword>
<feature type="region of interest" description="Disordered" evidence="5">
    <location>
        <begin position="1"/>
        <end position="63"/>
    </location>
</feature>
<dbReference type="SUPFAM" id="SSF48366">
    <property type="entry name" value="Ras GEF"/>
    <property type="match status" value="1"/>
</dbReference>
<feature type="compositionally biased region" description="Low complexity" evidence="5">
    <location>
        <begin position="21"/>
        <end position="62"/>
    </location>
</feature>
<comment type="caution">
    <text evidence="9">The sequence shown here is derived from an EMBL/GenBank/DDBJ whole genome shotgun (WGS) entry which is preliminary data.</text>
</comment>
<evidence type="ECO:0000256" key="5">
    <source>
        <dbReference type="SAM" id="MobiDB-lite"/>
    </source>
</evidence>
<dbReference type="CDD" id="cd06224">
    <property type="entry name" value="REM"/>
    <property type="match status" value="1"/>
</dbReference>
<evidence type="ECO:0000259" key="6">
    <source>
        <dbReference type="PROSITE" id="PS50002"/>
    </source>
</evidence>
<dbReference type="Pfam" id="PF00617">
    <property type="entry name" value="RasGEF"/>
    <property type="match status" value="1"/>
</dbReference>
<dbReference type="PANTHER" id="PTHR23113:SF354">
    <property type="entry name" value="BUD SITE SELECTION PROTEIN 5"/>
    <property type="match status" value="1"/>
</dbReference>
<feature type="domain" description="N-terminal Ras-GEF" evidence="8">
    <location>
        <begin position="825"/>
        <end position="958"/>
    </location>
</feature>
<evidence type="ECO:0000256" key="2">
    <source>
        <dbReference type="ARBA" id="ARBA00022658"/>
    </source>
</evidence>
<dbReference type="InterPro" id="IPR001452">
    <property type="entry name" value="SH3_domain"/>
</dbReference>
<name>A0A9P6AWL4_9AGAM</name>
<dbReference type="GO" id="GO:0005085">
    <property type="term" value="F:guanyl-nucleotide exchange factor activity"/>
    <property type="evidence" value="ECO:0007669"/>
    <property type="project" value="UniProtKB-KW"/>
</dbReference>
<gene>
    <name evidence="9" type="ORF">BS47DRAFT_1393537</name>
</gene>
<feature type="compositionally biased region" description="Low complexity" evidence="5">
    <location>
        <begin position="165"/>
        <end position="175"/>
    </location>
</feature>
<feature type="compositionally biased region" description="Low complexity" evidence="5">
    <location>
        <begin position="356"/>
        <end position="366"/>
    </location>
</feature>
<dbReference type="InterPro" id="IPR036028">
    <property type="entry name" value="SH3-like_dom_sf"/>
</dbReference>
<feature type="domain" description="SH3" evidence="6">
    <location>
        <begin position="79"/>
        <end position="140"/>
    </location>
</feature>
<dbReference type="Pfam" id="PF25006">
    <property type="entry name" value="DUF7783"/>
    <property type="match status" value="1"/>
</dbReference>
<dbReference type="InterPro" id="IPR000651">
    <property type="entry name" value="Ras-like_Gua-exchang_fac_N"/>
</dbReference>
<evidence type="ECO:0008006" key="11">
    <source>
        <dbReference type="Google" id="ProtNLM"/>
    </source>
</evidence>
<evidence type="ECO:0000313" key="10">
    <source>
        <dbReference type="Proteomes" id="UP000886523"/>
    </source>
</evidence>
<dbReference type="OrthoDB" id="28357at2759"/>
<feature type="region of interest" description="Disordered" evidence="5">
    <location>
        <begin position="312"/>
        <end position="433"/>
    </location>
</feature>
<dbReference type="InterPro" id="IPR036964">
    <property type="entry name" value="RASGEF_cat_dom_sf"/>
</dbReference>
<reference evidence="9" key="1">
    <citation type="journal article" date="2020" name="Nat. Commun.">
        <title>Large-scale genome sequencing of mycorrhizal fungi provides insights into the early evolution of symbiotic traits.</title>
        <authorList>
            <person name="Miyauchi S."/>
            <person name="Kiss E."/>
            <person name="Kuo A."/>
            <person name="Drula E."/>
            <person name="Kohler A."/>
            <person name="Sanchez-Garcia M."/>
            <person name="Morin E."/>
            <person name="Andreopoulos B."/>
            <person name="Barry K.W."/>
            <person name="Bonito G."/>
            <person name="Buee M."/>
            <person name="Carver A."/>
            <person name="Chen C."/>
            <person name="Cichocki N."/>
            <person name="Clum A."/>
            <person name="Culley D."/>
            <person name="Crous P.W."/>
            <person name="Fauchery L."/>
            <person name="Girlanda M."/>
            <person name="Hayes R.D."/>
            <person name="Keri Z."/>
            <person name="LaButti K."/>
            <person name="Lipzen A."/>
            <person name="Lombard V."/>
            <person name="Magnuson J."/>
            <person name="Maillard F."/>
            <person name="Murat C."/>
            <person name="Nolan M."/>
            <person name="Ohm R.A."/>
            <person name="Pangilinan J."/>
            <person name="Pereira M.F."/>
            <person name="Perotto S."/>
            <person name="Peter M."/>
            <person name="Pfister S."/>
            <person name="Riley R."/>
            <person name="Sitrit Y."/>
            <person name="Stielow J.B."/>
            <person name="Szollosi G."/>
            <person name="Zifcakova L."/>
            <person name="Stursova M."/>
            <person name="Spatafora J.W."/>
            <person name="Tedersoo L."/>
            <person name="Vaario L.M."/>
            <person name="Yamada A."/>
            <person name="Yan M."/>
            <person name="Wang P."/>
            <person name="Xu J."/>
            <person name="Bruns T."/>
            <person name="Baldrian P."/>
            <person name="Vilgalys R."/>
            <person name="Dunand C."/>
            <person name="Henrissat B."/>
            <person name="Grigoriev I.V."/>
            <person name="Hibbett D."/>
            <person name="Nagy L.G."/>
            <person name="Martin F.M."/>
        </authorList>
    </citation>
    <scope>NUCLEOTIDE SEQUENCE</scope>
    <source>
        <strain evidence="9">UP504</strain>
    </source>
</reference>
<dbReference type="Proteomes" id="UP000886523">
    <property type="component" value="Unassembled WGS sequence"/>
</dbReference>
<sequence>MTYALRRKAPGINTAITTYEPPSQNRPSSSNGSSYNGSSHRSSRSEASSSRSRSPAQASLASVADENYPASGYLDAAHNEEDYVLAMHDFIPVAPNVQCLSFRAGQVIHVLNRDQTGWWDGELDGRRGWFPSNYVNATATPSPPRPKKSRTARNKQTPTNKHHSASNSISSSHGSVADDINSTPSLLISLVQALSLLQNAVRARRITHFQPSTACVISCVRSVLSATDCLGRDSPALATFPNLAAARKQVLSDLARLVNQARKASEMRALEEDEMDYEIEEMMRMGQTVYGHVRAFLDVAVNCGLELPERRALSPTEDPYDRLLGATPTPGGQDQDSDGYRADDRLSRPPVPLTNSSLSSISMRARSMVDLRKSARRTPTAPTFSHSPERVPHPPIPQEEQPSSPAVSSYASGSSVSSFNSDSEAGHVSAWPRGPTSTAQLLITLRATHDRLLSIIAAFIGHVHSHSQNAHASSKGHLIEMTRETVDQVRQLLALVDSVMATPEITEAKPRELMALETAKSTLFAYTSSLVDSIRAITSLRATENEDEEKGTCLQAATGALRAGAECVTSVKLCLSRRMGEEPFIIFVLPPPSTYPAQDSRSNSPASSAAYSQYSSYGEELQRYAESADSDGDDQAPLLPEQTVADDTLHASGYEDPTMHVPLGPVSNVALAEMAVQRSRPSLDAPTARVPSQGPATPIADAFQRATVGISIRVDHAPLSETESQRTDEDSGSDRRDAPMLDSSPATSLSTLPSETFGAPAGTRNGPTAHLEEKIKRGELPSVPGSASGIPQAPVLSTAKADPSAASDDWLVGDDYDPRDISLNSEGAMTGATLEVLVVKITDHRAFPDATFSHAFFLTFRLFTSPDDFLTLLMQRFALEPPQGWQLSPVDLRAWEETKLRLVRVRTCNAMKSWLEGYWQPQTDGVVLPRMQQFLRDLATPALGSQAQRILDLVNIRIEQGATLSANGIGHKLTRARSADRLRPGLRDGLQISAAASANGAVPPTPVMHKTLHASLRNNSFNAVSVLDFDVLELARQLTLMESRLYCAIRPEELLASGQAGVRAADSVRAVTTLSNSITGWVTECILNEQQDARKRTGLLKYFIKLADRCLNHLSNFSTLRAIMAALDSSTISRLTKTWAGLPTRSRATLDALRKVVDHSRNHAEYRSRLRGTNPPVFLSSVGIYLTDIIFCRDGNPAFRASPQDPNRTLLNFHRYFQLSRIVQDMQRFQEPYNLLEIAEAQRYLAVAFGDLSKGNGNDLQDLYRRSLLVEPRQPNDQPDKGKDLFAWGRLGGSSS</sequence>
<feature type="compositionally biased region" description="Low complexity" evidence="5">
    <location>
        <begin position="743"/>
        <end position="754"/>
    </location>
</feature>
<dbReference type="PANTHER" id="PTHR23113">
    <property type="entry name" value="GUANINE NUCLEOTIDE EXCHANGE FACTOR"/>
    <property type="match status" value="1"/>
</dbReference>
<dbReference type="GO" id="GO:0005886">
    <property type="term" value="C:plasma membrane"/>
    <property type="evidence" value="ECO:0007669"/>
    <property type="project" value="TreeGrafter"/>
</dbReference>
<evidence type="ECO:0000256" key="4">
    <source>
        <dbReference type="PROSITE-ProRule" id="PRU00192"/>
    </source>
</evidence>
<dbReference type="SMART" id="SM00326">
    <property type="entry name" value="SH3"/>
    <property type="match status" value="1"/>
</dbReference>
<dbReference type="GO" id="GO:0007265">
    <property type="term" value="P:Ras protein signal transduction"/>
    <property type="evidence" value="ECO:0007669"/>
    <property type="project" value="TreeGrafter"/>
</dbReference>
<keyword evidence="10" id="KW-1185">Reference proteome</keyword>
<evidence type="ECO:0000256" key="3">
    <source>
        <dbReference type="PROSITE-ProRule" id="PRU00168"/>
    </source>
</evidence>
<dbReference type="SMART" id="SM00147">
    <property type="entry name" value="RasGEF"/>
    <property type="match status" value="1"/>
</dbReference>
<dbReference type="Gene3D" id="2.30.30.40">
    <property type="entry name" value="SH3 Domains"/>
    <property type="match status" value="1"/>
</dbReference>
<dbReference type="CDD" id="cd11883">
    <property type="entry name" value="SH3_Sdc25"/>
    <property type="match status" value="1"/>
</dbReference>
<protein>
    <recommendedName>
        <fullName evidence="11">Ras GEF</fullName>
    </recommendedName>
</protein>